<comment type="subcellular location">
    <subcellularLocation>
        <location evidence="2">Cytoplasm</location>
        <location evidence="2">Cytoskeleton</location>
        <location evidence="2">Spindle</location>
    </subcellularLocation>
    <subcellularLocation>
        <location evidence="1">Nucleus</location>
    </subcellularLocation>
</comment>
<feature type="region of interest" description="Disordered" evidence="9">
    <location>
        <begin position="200"/>
        <end position="247"/>
    </location>
</feature>
<accession>A0AAN8FWJ7</accession>
<dbReference type="InterPro" id="IPR005635">
    <property type="entry name" value="Inner_centromere_prot_ARK-bd"/>
</dbReference>
<feature type="compositionally biased region" description="Low complexity" evidence="9">
    <location>
        <begin position="418"/>
        <end position="431"/>
    </location>
</feature>
<dbReference type="EMBL" id="WIXE01005026">
    <property type="protein sequence ID" value="KAK5982527.1"/>
    <property type="molecule type" value="Genomic_DNA"/>
</dbReference>
<keyword evidence="4" id="KW-0963">Cytoplasm</keyword>
<dbReference type="Proteomes" id="UP001331761">
    <property type="component" value="Unassembled WGS sequence"/>
</dbReference>
<feature type="region of interest" description="Disordered" evidence="9">
    <location>
        <begin position="479"/>
        <end position="652"/>
    </location>
</feature>
<dbReference type="GO" id="GO:1990385">
    <property type="term" value="C:meiotic spindle midzone"/>
    <property type="evidence" value="ECO:0007669"/>
    <property type="project" value="TreeGrafter"/>
</dbReference>
<dbReference type="Pfam" id="PF03941">
    <property type="entry name" value="INCENP_ARK-bind"/>
    <property type="match status" value="1"/>
</dbReference>
<dbReference type="GO" id="GO:0051310">
    <property type="term" value="P:metaphase chromosome alignment"/>
    <property type="evidence" value="ECO:0007669"/>
    <property type="project" value="TreeGrafter"/>
</dbReference>
<organism evidence="11 12">
    <name type="scientific">Trichostrongylus colubriformis</name>
    <name type="common">Black scour worm</name>
    <dbReference type="NCBI Taxonomy" id="6319"/>
    <lineage>
        <taxon>Eukaryota</taxon>
        <taxon>Metazoa</taxon>
        <taxon>Ecdysozoa</taxon>
        <taxon>Nematoda</taxon>
        <taxon>Chromadorea</taxon>
        <taxon>Rhabditida</taxon>
        <taxon>Rhabditina</taxon>
        <taxon>Rhabditomorpha</taxon>
        <taxon>Strongyloidea</taxon>
        <taxon>Trichostrongylidae</taxon>
        <taxon>Trichostrongylus</taxon>
    </lineage>
</organism>
<evidence type="ECO:0000313" key="11">
    <source>
        <dbReference type="EMBL" id="KAK5982527.1"/>
    </source>
</evidence>
<keyword evidence="12" id="KW-1185">Reference proteome</keyword>
<evidence type="ECO:0000256" key="1">
    <source>
        <dbReference type="ARBA" id="ARBA00004123"/>
    </source>
</evidence>
<feature type="compositionally biased region" description="Basic and acidic residues" evidence="9">
    <location>
        <begin position="612"/>
        <end position="652"/>
    </location>
</feature>
<dbReference type="GO" id="GO:0030496">
    <property type="term" value="C:midbody"/>
    <property type="evidence" value="ECO:0007669"/>
    <property type="project" value="TreeGrafter"/>
</dbReference>
<dbReference type="GO" id="GO:0000281">
    <property type="term" value="P:mitotic cytokinesis"/>
    <property type="evidence" value="ECO:0007669"/>
    <property type="project" value="TreeGrafter"/>
</dbReference>
<feature type="region of interest" description="Disordered" evidence="9">
    <location>
        <begin position="407"/>
        <end position="446"/>
    </location>
</feature>
<dbReference type="GO" id="GO:0032133">
    <property type="term" value="C:chromosome passenger complex"/>
    <property type="evidence" value="ECO:0007669"/>
    <property type="project" value="TreeGrafter"/>
</dbReference>
<evidence type="ECO:0000259" key="10">
    <source>
        <dbReference type="Pfam" id="PF03941"/>
    </source>
</evidence>
<evidence type="ECO:0000256" key="6">
    <source>
        <dbReference type="ARBA" id="ARBA00023212"/>
    </source>
</evidence>
<evidence type="ECO:0000313" key="12">
    <source>
        <dbReference type="Proteomes" id="UP001331761"/>
    </source>
</evidence>
<feature type="compositionally biased region" description="Basic and acidic residues" evidence="9">
    <location>
        <begin position="479"/>
        <end position="513"/>
    </location>
</feature>
<evidence type="ECO:0000256" key="8">
    <source>
        <dbReference type="SAM" id="Coils"/>
    </source>
</evidence>
<evidence type="ECO:0000256" key="9">
    <source>
        <dbReference type="SAM" id="MobiDB-lite"/>
    </source>
</evidence>
<feature type="compositionally biased region" description="Basic residues" evidence="9">
    <location>
        <begin position="1"/>
        <end position="11"/>
    </location>
</feature>
<keyword evidence="5" id="KW-0159">Chromosome partition</keyword>
<evidence type="ECO:0000256" key="5">
    <source>
        <dbReference type="ARBA" id="ARBA00022829"/>
    </source>
</evidence>
<feature type="compositionally biased region" description="Polar residues" evidence="9">
    <location>
        <begin position="13"/>
        <end position="23"/>
    </location>
</feature>
<keyword evidence="8" id="KW-0175">Coiled coil</keyword>
<feature type="compositionally biased region" description="Basic and acidic residues" evidence="9">
    <location>
        <begin position="235"/>
        <end position="246"/>
    </location>
</feature>
<gene>
    <name evidence="11" type="ORF">GCK32_005192</name>
</gene>
<feature type="compositionally biased region" description="Acidic residues" evidence="9">
    <location>
        <begin position="846"/>
        <end position="855"/>
    </location>
</feature>
<evidence type="ECO:0000256" key="2">
    <source>
        <dbReference type="ARBA" id="ARBA00004186"/>
    </source>
</evidence>
<dbReference type="Gene3D" id="1.20.5.2230">
    <property type="match status" value="1"/>
</dbReference>
<dbReference type="GO" id="GO:0051257">
    <property type="term" value="P:meiotic spindle midzone assembly"/>
    <property type="evidence" value="ECO:0007669"/>
    <property type="project" value="TreeGrafter"/>
</dbReference>
<feature type="compositionally biased region" description="Basic and acidic residues" evidence="9">
    <location>
        <begin position="436"/>
        <end position="446"/>
    </location>
</feature>
<feature type="region of interest" description="Disordered" evidence="9">
    <location>
        <begin position="344"/>
        <end position="373"/>
    </location>
</feature>
<reference evidence="11 12" key="1">
    <citation type="submission" date="2019-10" db="EMBL/GenBank/DDBJ databases">
        <title>Assembly and Annotation for the nematode Trichostrongylus colubriformis.</title>
        <authorList>
            <person name="Martin J."/>
        </authorList>
    </citation>
    <scope>NUCLEOTIDE SEQUENCE [LARGE SCALE GENOMIC DNA]</scope>
    <source>
        <strain evidence="11">G859</strain>
        <tissue evidence="11">Whole worm</tissue>
    </source>
</reference>
<dbReference type="AlphaFoldDB" id="A0AAN8FWJ7"/>
<comment type="similarity">
    <text evidence="3">Belongs to the INCENP family.</text>
</comment>
<feature type="region of interest" description="Disordered" evidence="9">
    <location>
        <begin position="1"/>
        <end position="39"/>
    </location>
</feature>
<protein>
    <submittedName>
        <fullName evidence="11">Inner centromere protein ARK binding region</fullName>
    </submittedName>
</protein>
<evidence type="ECO:0000256" key="3">
    <source>
        <dbReference type="ARBA" id="ARBA00010042"/>
    </source>
</evidence>
<sequence length="904" mass="103188">MPPKRSRKKPSTAKVNRCQQENGQAHADEGSSDSHDADHEILLHPTLQLRRIAERGCSATMVDLQATFSDASEWLHAQKATLKNFFKEAGGKTVPKTPRRGATFMRIRETVEDYSRSISLFEDSDDDVRLEHKGQGDVAPANMDAQLEDHIRTPMAASKEQYTTEQKETIAETVSPTVQDEMEAEPESVYEDAVCSMNRDEANTSERIDEQQRAEIRPPDGQWQTAGDGLTDVEGSSHNDRTDGHTHHAPAIKVEVESPAVSSPMAPVCSQPSTTDTPVTNVSVKREILSFQRIWPNIDAPITTPISTCERVTRSVARANAAMNVVSLASTKARIIASVKNRKQTPVSAARAVEEGELDRPSAGPSQTRVPRAVHQHIVTTPCKREYKSAVQRVMDGQAVARTLSPKRQMVHTPSRPTRAANTETMTAATANPSLRAEKKKAEALRREKEELAAQLREEQCRERAERIRKEREEKALRAQRRREQKEAEERQKAEARKRKEELDERRREEIRVQKSPSRSKAPSRVASPARVNKATTSNDVRPAAKVLFPTTPGRAPTKVAKMTAASGEASREPTMNTPTREVRRKPCTGNKDSVKSNDTTDDDTVSPPTTESKHRIAREELQRVMREEHERQERLREEKDARRRLRLDGRERQVTSGHANVKMEVDEVKNDVVDEVQNYEAEQRLIFEEHERKRLLEEEERRKRFVEEEKERERLRIEEELRKREEEAFQKEQEQEKQKLMAMQQKEAQKLLEQQAERAFEEKQMLLKSVEEERLNRLRIEEEEALTRLNISSSAELHNRHLENVSFNTPAVHQQSASRHNSYELTPDKVFKPSDENNYNIEDLSSGDETDEEDAPRKKVPLWADGNLLRRAQEEQAALLRSGRFNPDQFFGEIFPVLNYPVS</sequence>
<comment type="caution">
    <text evidence="11">The sequence shown here is derived from an EMBL/GenBank/DDBJ whole genome shotgun (WGS) entry which is preliminary data.</text>
</comment>
<keyword evidence="7" id="KW-0539">Nucleus</keyword>
<feature type="domain" description="Inner centromere protein ARK-binding" evidence="10">
    <location>
        <begin position="844"/>
        <end position="897"/>
    </location>
</feature>
<dbReference type="PANTHER" id="PTHR13142">
    <property type="entry name" value="INNER CENTROMERE PROTEIN"/>
    <property type="match status" value="1"/>
</dbReference>
<feature type="compositionally biased region" description="Basic and acidic residues" evidence="9">
    <location>
        <begin position="827"/>
        <end position="836"/>
    </location>
</feature>
<feature type="region of interest" description="Disordered" evidence="9">
    <location>
        <begin position="811"/>
        <end position="857"/>
    </location>
</feature>
<name>A0AAN8FWJ7_TRICO</name>
<evidence type="ECO:0000256" key="4">
    <source>
        <dbReference type="ARBA" id="ARBA00022490"/>
    </source>
</evidence>
<feature type="compositionally biased region" description="Basic and acidic residues" evidence="9">
    <location>
        <begin position="26"/>
        <end position="39"/>
    </location>
</feature>
<feature type="coiled-coil region" evidence="8">
    <location>
        <begin position="697"/>
        <end position="774"/>
    </location>
</feature>
<dbReference type="GO" id="GO:0000776">
    <property type="term" value="C:kinetochore"/>
    <property type="evidence" value="ECO:0007669"/>
    <property type="project" value="TreeGrafter"/>
</dbReference>
<evidence type="ECO:0000256" key="7">
    <source>
        <dbReference type="ARBA" id="ARBA00023242"/>
    </source>
</evidence>
<feature type="compositionally biased region" description="Polar residues" evidence="9">
    <location>
        <begin position="811"/>
        <end position="825"/>
    </location>
</feature>
<dbReference type="PANTHER" id="PTHR13142:SF1">
    <property type="entry name" value="INNER CENTROMERE PROTEIN"/>
    <property type="match status" value="1"/>
</dbReference>
<dbReference type="GO" id="GO:0005634">
    <property type="term" value="C:nucleus"/>
    <property type="evidence" value="ECO:0007669"/>
    <property type="project" value="UniProtKB-SubCell"/>
</dbReference>
<keyword evidence="6" id="KW-0206">Cytoskeleton</keyword>
<feature type="compositionally biased region" description="Basic and acidic residues" evidence="9">
    <location>
        <begin position="200"/>
        <end position="218"/>
    </location>
</feature>
<proteinExistence type="inferred from homology"/>